<dbReference type="PROSITE" id="PS51257">
    <property type="entry name" value="PROKAR_LIPOPROTEIN"/>
    <property type="match status" value="1"/>
</dbReference>
<organism evidence="3 4">
    <name type="scientific">Paenibacillus farraposensis</name>
    <dbReference type="NCBI Taxonomy" id="2807095"/>
    <lineage>
        <taxon>Bacteria</taxon>
        <taxon>Bacillati</taxon>
        <taxon>Bacillota</taxon>
        <taxon>Bacilli</taxon>
        <taxon>Bacillales</taxon>
        <taxon>Paenibacillaceae</taxon>
        <taxon>Paenibacillus</taxon>
    </lineage>
</organism>
<protein>
    <recommendedName>
        <fullName evidence="5">Lipoprotein</fullName>
    </recommendedName>
</protein>
<feature type="non-terminal residue" evidence="3">
    <location>
        <position position="256"/>
    </location>
</feature>
<keyword evidence="2" id="KW-1133">Transmembrane helix</keyword>
<dbReference type="EMBL" id="JBHTNZ010000125">
    <property type="protein sequence ID" value="MFD1464288.1"/>
    <property type="molecule type" value="Genomic_DNA"/>
</dbReference>
<keyword evidence="4" id="KW-1185">Reference proteome</keyword>
<feature type="compositionally biased region" description="Acidic residues" evidence="1">
    <location>
        <begin position="232"/>
        <end position="243"/>
    </location>
</feature>
<evidence type="ECO:0000256" key="2">
    <source>
        <dbReference type="SAM" id="Phobius"/>
    </source>
</evidence>
<dbReference type="Proteomes" id="UP001597340">
    <property type="component" value="Unassembled WGS sequence"/>
</dbReference>
<feature type="region of interest" description="Disordered" evidence="1">
    <location>
        <begin position="226"/>
        <end position="256"/>
    </location>
</feature>
<evidence type="ECO:0008006" key="5">
    <source>
        <dbReference type="Google" id="ProtNLM"/>
    </source>
</evidence>
<evidence type="ECO:0000256" key="1">
    <source>
        <dbReference type="SAM" id="MobiDB-lite"/>
    </source>
</evidence>
<evidence type="ECO:0000313" key="3">
    <source>
        <dbReference type="EMBL" id="MFD1464288.1"/>
    </source>
</evidence>
<evidence type="ECO:0000313" key="4">
    <source>
        <dbReference type="Proteomes" id="UP001597340"/>
    </source>
</evidence>
<accession>A0ABW4DK35</accession>
<gene>
    <name evidence="3" type="ORF">ACFQ5D_23930</name>
</gene>
<keyword evidence="2" id="KW-0812">Transmembrane</keyword>
<feature type="transmembrane region" description="Helical" evidence="2">
    <location>
        <begin position="6"/>
        <end position="24"/>
    </location>
</feature>
<proteinExistence type="predicted"/>
<keyword evidence="2" id="KW-0472">Membrane</keyword>
<name>A0ABW4DK35_9BACL</name>
<reference evidence="4" key="1">
    <citation type="journal article" date="2019" name="Int. J. Syst. Evol. Microbiol.">
        <title>The Global Catalogue of Microorganisms (GCM) 10K type strain sequencing project: providing services to taxonomists for standard genome sequencing and annotation.</title>
        <authorList>
            <consortium name="The Broad Institute Genomics Platform"/>
            <consortium name="The Broad Institute Genome Sequencing Center for Infectious Disease"/>
            <person name="Wu L."/>
            <person name="Ma J."/>
        </authorList>
    </citation>
    <scope>NUCLEOTIDE SEQUENCE [LARGE SCALE GENOMIC DNA]</scope>
    <source>
        <strain evidence="4">CCM 9147</strain>
    </source>
</reference>
<comment type="caution">
    <text evidence="3">The sequence shown here is derived from an EMBL/GenBank/DDBJ whole genome shotgun (WGS) entry which is preliminary data.</text>
</comment>
<sequence length="256" mass="29183">MYKPSYGYFIILIFLVLGVTACSLSDINTYNNGKTATAKVKQESTGYYPDKRTDKAKNVVSAGPKPLQDEDFTISYRSHKIDKNTDIKELIHKWGYSEGFEANNRGYCSGNGTYRRWSLSYPNYNDPEIDFIVLSKIELEGEDLVDGESYLVSVSLDSPKFKTKRGLKIGDTLGKVLQLYGQPSIITNESLLYSKNGLHLRILWDTKTEKVDNISIEYNMEKSIKQQRSADYVDEDAQPDPDLEPYTIQREQSFTT</sequence>